<gene>
    <name evidence="2" type="ORF">AWZ03_002828</name>
</gene>
<dbReference type="EMBL" id="LSRL02000013">
    <property type="protein sequence ID" value="TDG50839.1"/>
    <property type="molecule type" value="Genomic_DNA"/>
</dbReference>
<dbReference type="InterPro" id="IPR036282">
    <property type="entry name" value="Glutathione-S-Trfase_C_sf"/>
</dbReference>
<proteinExistence type="predicted"/>
<dbReference type="GO" id="GO:0043517">
    <property type="term" value="P:positive regulation of DNA damage response, signal transduction by p53 class mediator"/>
    <property type="evidence" value="ECO:0007669"/>
    <property type="project" value="InterPro"/>
</dbReference>
<evidence type="ECO:0000259" key="1">
    <source>
        <dbReference type="PROSITE" id="PS50405"/>
    </source>
</evidence>
<organism evidence="2 3">
    <name type="scientific">Drosophila navojoa</name>
    <name type="common">Fruit fly</name>
    <dbReference type="NCBI Taxonomy" id="7232"/>
    <lineage>
        <taxon>Eukaryota</taxon>
        <taxon>Metazoa</taxon>
        <taxon>Ecdysozoa</taxon>
        <taxon>Arthropoda</taxon>
        <taxon>Hexapoda</taxon>
        <taxon>Insecta</taxon>
        <taxon>Pterygota</taxon>
        <taxon>Neoptera</taxon>
        <taxon>Endopterygota</taxon>
        <taxon>Diptera</taxon>
        <taxon>Brachycera</taxon>
        <taxon>Muscomorpha</taxon>
        <taxon>Ephydroidea</taxon>
        <taxon>Drosophilidae</taxon>
        <taxon>Drosophila</taxon>
    </lineage>
</organism>
<name>A0A484BPU7_DRONA</name>
<accession>A0A484BPU7</accession>
<dbReference type="GO" id="GO:0005634">
    <property type="term" value="C:nucleus"/>
    <property type="evidence" value="ECO:0007669"/>
    <property type="project" value="TreeGrafter"/>
</dbReference>
<reference evidence="2 3" key="1">
    <citation type="journal article" date="2019" name="J. Hered.">
        <title>An Improved Genome Assembly for Drosophila navojoa, the Basal Species in the mojavensis Cluster.</title>
        <authorList>
            <person name="Vanderlinde T."/>
            <person name="Dupim E.G."/>
            <person name="Nazario-Yepiz N.O."/>
            <person name="Carvalho A.B."/>
        </authorList>
    </citation>
    <scope>NUCLEOTIDE SEQUENCE [LARGE SCALE GENOMIC DNA]</scope>
    <source>
        <strain evidence="2">Navoj_Jal97</strain>
        <tissue evidence="2">Whole organism</tissue>
    </source>
</reference>
<dbReference type="InterPro" id="IPR042450">
    <property type="entry name" value="EEF1E1"/>
</dbReference>
<dbReference type="PANTHER" id="PTHR44490:SF1">
    <property type="entry name" value="EUKARYOTIC TRANSLATION ELONGATION FACTOR 1 EPSILON-1"/>
    <property type="match status" value="1"/>
</dbReference>
<dbReference type="AlphaFoldDB" id="A0A484BPU7"/>
<dbReference type="KEGG" id="dnv:108653639"/>
<dbReference type="PROSITE" id="PS50405">
    <property type="entry name" value="GST_CTER"/>
    <property type="match status" value="1"/>
</dbReference>
<dbReference type="Pfam" id="PF21972">
    <property type="entry name" value="Arc1p_N_like"/>
    <property type="match status" value="1"/>
</dbReference>
<protein>
    <recommendedName>
        <fullName evidence="1">GST C-terminal domain-containing protein</fullName>
    </recommendedName>
</protein>
<sequence length="179" mass="19945">MCDVATVQKIANCLGVAPGEIQLNDEQVVTRIGAQNNRVTGFATILESLAVESKSEIAQNSIASPEVQAQVYQWIEFAVLYVGPGSKDKHVSKQLLADLNNLFSRKSYLVGHFLTLGDLAVFYAIGDLIKSLSPVDKENYLNLSRWYDHLQQRPDIHQGETLLNFTTIYLHNWATGTHL</sequence>
<dbReference type="Gene3D" id="1.20.1050.10">
    <property type="match status" value="1"/>
</dbReference>
<dbReference type="STRING" id="7232.A0A484BPU7"/>
<evidence type="ECO:0000313" key="2">
    <source>
        <dbReference type="EMBL" id="TDG50839.1"/>
    </source>
</evidence>
<dbReference type="OMA" id="NWATGTH"/>
<dbReference type="InterPro" id="IPR010987">
    <property type="entry name" value="Glutathione-S-Trfase_C-like"/>
</dbReference>
<dbReference type="InterPro" id="IPR053837">
    <property type="entry name" value="AIMP3/p18_C"/>
</dbReference>
<dbReference type="SUPFAM" id="SSF47616">
    <property type="entry name" value="GST C-terminal domain-like"/>
    <property type="match status" value="1"/>
</dbReference>
<comment type="caution">
    <text evidence="2">The sequence shown here is derived from an EMBL/GenBank/DDBJ whole genome shotgun (WGS) entry which is preliminary data.</text>
</comment>
<evidence type="ECO:0000313" key="3">
    <source>
        <dbReference type="Proteomes" id="UP000295192"/>
    </source>
</evidence>
<feature type="domain" description="GST C-terminal" evidence="1">
    <location>
        <begin position="44"/>
        <end position="168"/>
    </location>
</feature>
<dbReference type="Proteomes" id="UP000295192">
    <property type="component" value="Unassembled WGS sequence"/>
</dbReference>
<dbReference type="PANTHER" id="PTHR44490">
    <property type="entry name" value="EUKARYOTIC TRANSLATION ELONGATION FACTOR 1 EPSILON-1"/>
    <property type="match status" value="1"/>
</dbReference>
<dbReference type="InterPro" id="IPR053836">
    <property type="entry name" value="Arc1-like_N"/>
</dbReference>
<dbReference type="OrthoDB" id="19141at2759"/>
<dbReference type="CDD" id="cd10305">
    <property type="entry name" value="GST_C_AIMP3"/>
    <property type="match status" value="1"/>
</dbReference>
<keyword evidence="3" id="KW-1185">Reference proteome</keyword>
<dbReference type="GO" id="GO:0017101">
    <property type="term" value="C:aminoacyl-tRNA synthetase multienzyme complex"/>
    <property type="evidence" value="ECO:0007669"/>
    <property type="project" value="InterPro"/>
</dbReference>
<dbReference type="GO" id="GO:0005737">
    <property type="term" value="C:cytoplasm"/>
    <property type="evidence" value="ECO:0007669"/>
    <property type="project" value="TreeGrafter"/>
</dbReference>